<evidence type="ECO:0000256" key="2">
    <source>
        <dbReference type="SAM" id="SignalP"/>
    </source>
</evidence>
<feature type="compositionally biased region" description="Low complexity" evidence="1">
    <location>
        <begin position="59"/>
        <end position="71"/>
    </location>
</feature>
<feature type="region of interest" description="Disordered" evidence="1">
    <location>
        <begin position="37"/>
        <end position="110"/>
    </location>
</feature>
<feature type="chain" id="PRO_5043920794" evidence="2">
    <location>
        <begin position="27"/>
        <end position="154"/>
    </location>
</feature>
<dbReference type="AlphaFoldDB" id="A0AAV2QTA5"/>
<dbReference type="EMBL" id="CAXKWB010010300">
    <property type="protein sequence ID" value="CAL4097504.1"/>
    <property type="molecule type" value="Genomic_DNA"/>
</dbReference>
<feature type="signal peptide" evidence="2">
    <location>
        <begin position="1"/>
        <end position="26"/>
    </location>
</feature>
<sequence>RDKTLVMASSSYWLTLLLTIIGQCSGFAKSPSFLLPSPVTTDSSHSKNSSALERVQQESSSLWTTAASSSSGPRLVLPYNTLEPGPSHPEGTTAVDPGGGGGTKGGGSIYQETSLRGEWAPITAEAIETIVETGPFIPPELLTHKFISLEEANR</sequence>
<evidence type="ECO:0000313" key="4">
    <source>
        <dbReference type="Proteomes" id="UP001497623"/>
    </source>
</evidence>
<comment type="caution">
    <text evidence="3">The sequence shown here is derived from an EMBL/GenBank/DDBJ whole genome shotgun (WGS) entry which is preliminary data.</text>
</comment>
<dbReference type="Proteomes" id="UP001497623">
    <property type="component" value="Unassembled WGS sequence"/>
</dbReference>
<feature type="non-terminal residue" evidence="3">
    <location>
        <position position="1"/>
    </location>
</feature>
<reference evidence="3 4" key="1">
    <citation type="submission" date="2024-05" db="EMBL/GenBank/DDBJ databases">
        <authorList>
            <person name="Wallberg A."/>
        </authorList>
    </citation>
    <scope>NUCLEOTIDE SEQUENCE [LARGE SCALE GENOMIC DNA]</scope>
</reference>
<evidence type="ECO:0000313" key="3">
    <source>
        <dbReference type="EMBL" id="CAL4097504.1"/>
    </source>
</evidence>
<feature type="compositionally biased region" description="Gly residues" evidence="1">
    <location>
        <begin position="97"/>
        <end position="108"/>
    </location>
</feature>
<keyword evidence="4" id="KW-1185">Reference proteome</keyword>
<name>A0AAV2QTA5_MEGNR</name>
<gene>
    <name evidence="3" type="ORF">MNOR_LOCUS16006</name>
</gene>
<feature type="non-terminal residue" evidence="3">
    <location>
        <position position="154"/>
    </location>
</feature>
<organism evidence="3 4">
    <name type="scientific">Meganyctiphanes norvegica</name>
    <name type="common">Northern krill</name>
    <name type="synonym">Thysanopoda norvegica</name>
    <dbReference type="NCBI Taxonomy" id="48144"/>
    <lineage>
        <taxon>Eukaryota</taxon>
        <taxon>Metazoa</taxon>
        <taxon>Ecdysozoa</taxon>
        <taxon>Arthropoda</taxon>
        <taxon>Crustacea</taxon>
        <taxon>Multicrustacea</taxon>
        <taxon>Malacostraca</taxon>
        <taxon>Eumalacostraca</taxon>
        <taxon>Eucarida</taxon>
        <taxon>Euphausiacea</taxon>
        <taxon>Euphausiidae</taxon>
        <taxon>Meganyctiphanes</taxon>
    </lineage>
</organism>
<protein>
    <submittedName>
        <fullName evidence="3">Uncharacterized protein</fullName>
    </submittedName>
</protein>
<accession>A0AAV2QTA5</accession>
<keyword evidence="2" id="KW-0732">Signal</keyword>
<evidence type="ECO:0000256" key="1">
    <source>
        <dbReference type="SAM" id="MobiDB-lite"/>
    </source>
</evidence>
<proteinExistence type="predicted"/>
<feature type="compositionally biased region" description="Polar residues" evidence="1">
    <location>
        <begin position="38"/>
        <end position="51"/>
    </location>
</feature>